<organism evidence="2 3">
    <name type="scientific">Adineta steineri</name>
    <dbReference type="NCBI Taxonomy" id="433720"/>
    <lineage>
        <taxon>Eukaryota</taxon>
        <taxon>Metazoa</taxon>
        <taxon>Spiralia</taxon>
        <taxon>Gnathifera</taxon>
        <taxon>Rotifera</taxon>
        <taxon>Eurotatoria</taxon>
        <taxon>Bdelloidea</taxon>
        <taxon>Adinetida</taxon>
        <taxon>Adinetidae</taxon>
        <taxon>Adineta</taxon>
    </lineage>
</organism>
<name>A0A820BSH1_9BILA</name>
<reference evidence="2" key="1">
    <citation type="submission" date="2021-02" db="EMBL/GenBank/DDBJ databases">
        <authorList>
            <person name="Nowell W R."/>
        </authorList>
    </citation>
    <scope>NUCLEOTIDE SEQUENCE</scope>
</reference>
<dbReference type="Proteomes" id="UP000663868">
    <property type="component" value="Unassembled WGS sequence"/>
</dbReference>
<protein>
    <submittedName>
        <fullName evidence="2">Uncharacterized protein</fullName>
    </submittedName>
</protein>
<proteinExistence type="predicted"/>
<keyword evidence="1" id="KW-0472">Membrane</keyword>
<dbReference type="EMBL" id="CAJOBB010008566">
    <property type="protein sequence ID" value="CAF4210813.1"/>
    <property type="molecule type" value="Genomic_DNA"/>
</dbReference>
<evidence type="ECO:0000313" key="2">
    <source>
        <dbReference type="EMBL" id="CAF4210813.1"/>
    </source>
</evidence>
<evidence type="ECO:0000313" key="3">
    <source>
        <dbReference type="Proteomes" id="UP000663868"/>
    </source>
</evidence>
<sequence>MLYSITLNCPCSTKTISYRSFVSLSPTLHQVCSSGFVADDWLKLLKKGTTIHHPNDWRNRAWAQFQQLSDFCRLANKTIDDSVDRFLKQFFIASNAFNEINFDTQLNATLRQFYTSTIFDFSLQNNVVRLLLQIDQPYMGPSEIIDKYFFSNLIITNIENEKNNRSLRQVSFVLPGIPEINSTVLTCICATNPHCQGLNVIYTPELAHDDTGPLINDPTRSRFPPNTLVSTIFKEMMVEQWNVSSSYKDFYESCAPIYCTYSEKIRTKTISGIILTLMSVIGGLVVSLRLITPYLVRFFYYLWEKINNRQQSQQQDEQ</sequence>
<evidence type="ECO:0000256" key="1">
    <source>
        <dbReference type="SAM" id="Phobius"/>
    </source>
</evidence>
<feature type="non-terminal residue" evidence="2">
    <location>
        <position position="1"/>
    </location>
</feature>
<gene>
    <name evidence="2" type="ORF">KXQ929_LOCUS40640</name>
</gene>
<comment type="caution">
    <text evidence="2">The sequence shown here is derived from an EMBL/GenBank/DDBJ whole genome shotgun (WGS) entry which is preliminary data.</text>
</comment>
<keyword evidence="1" id="KW-0812">Transmembrane</keyword>
<feature type="transmembrane region" description="Helical" evidence="1">
    <location>
        <begin position="270"/>
        <end position="291"/>
    </location>
</feature>
<accession>A0A820BSH1</accession>
<keyword evidence="1" id="KW-1133">Transmembrane helix</keyword>
<dbReference type="AlphaFoldDB" id="A0A820BSH1"/>